<comment type="caution">
    <text evidence="14">The sequence shown here is derived from an EMBL/GenBank/DDBJ whole genome shotgun (WGS) entry which is preliminary data.</text>
</comment>
<reference evidence="14 15" key="1">
    <citation type="journal article" date="2022" name="Front. Cell. Infect. Microbiol.">
        <title>The Genomes of Two Strains of Taenia crassiceps the Animal Model for the Study of Human Cysticercosis.</title>
        <authorList>
            <person name="Bobes R.J."/>
            <person name="Estrada K."/>
            <person name="Rios-Valencia D.G."/>
            <person name="Calderon-Gallegos A."/>
            <person name="de la Torre P."/>
            <person name="Carrero J.C."/>
            <person name="Sanchez-Flores A."/>
            <person name="Laclette J.P."/>
        </authorList>
    </citation>
    <scope>NUCLEOTIDE SEQUENCE [LARGE SCALE GENOMIC DNA]</scope>
    <source>
        <strain evidence="14">WFUcys</strain>
    </source>
</reference>
<evidence type="ECO:0000313" key="14">
    <source>
        <dbReference type="EMBL" id="KAL5107532.1"/>
    </source>
</evidence>
<dbReference type="PROSITE" id="PS01187">
    <property type="entry name" value="EGF_CA"/>
    <property type="match status" value="2"/>
</dbReference>
<comment type="subcellular location">
    <subcellularLocation>
        <location evidence="2">Cytoplasm</location>
    </subcellularLocation>
    <subcellularLocation>
        <location evidence="3">Nucleus</location>
        <location evidence="3">Nucleolus</location>
    </subcellularLocation>
</comment>
<dbReference type="SUPFAM" id="SSF57184">
    <property type="entry name" value="Growth factor receptor domain"/>
    <property type="match status" value="2"/>
</dbReference>
<evidence type="ECO:0000256" key="1">
    <source>
        <dbReference type="ARBA" id="ARBA00004046"/>
    </source>
</evidence>
<sequence length="626" mass="68893">MMVYLFAFLTFLGLSESVSDCDLCRNVFEKYRSAFYDIDPDISLGGGNTDWEEKFIGKYAFSELHAFETLEKTLKALNDREAQFLSEIEGEIEDFWVDYLKTGLSSLDDVVNVFCIEKLNLCCPWNKFGERCLNCDPCITENGHCDGNGTRNGNGTCLCRVGFGGKSCEKCDSLTHFQSLSENGSIACIACHPSCAGGCSDETPASCVSCAKGFTDIEKDGKRVCDDIDECADGDSLCKMGTFCLNSEGSFSCVKCPDECLSCINSSTCLSCLPGFTLRGARCEDIDECSLSDVCSGLHQRCVNKPGSYLCVCEEGYRLKQGACVPAISRGSNHRHPTAIGLICYQAAVLDALHMNSSRNSKFGRCAFCGVSVRLLKTMPISKRDKRISLTKTGKKAGSKSELVNKVRSLVSNYKLAELRQELQDSVFLFGKNKVIAVAFGRDSATQLKPGLYKLIKYIKGQCALLFSNMELGELRQVFNQFRSQDYARAGSVAAQTVTLAAGPVPKFSHTLEPSLRQLGLPVRLVRGIINLEDDYLVCSMGQALTPEQCRILKYFETQISEFRVNILARWKAEDGGVENLFINDAKDVVTSLYPNVRVTCQTIENGLHCFVPEPAEGEKYGMLEG</sequence>
<evidence type="ECO:0000256" key="12">
    <source>
        <dbReference type="SAM" id="SignalP"/>
    </source>
</evidence>
<feature type="chain" id="PRO_5045871402" description="EGF-like domain-containing protein" evidence="12">
    <location>
        <begin position="18"/>
        <end position="626"/>
    </location>
</feature>
<dbReference type="InterPro" id="IPR049883">
    <property type="entry name" value="NOTCH1_EGF-like"/>
</dbReference>
<dbReference type="SMART" id="SM00261">
    <property type="entry name" value="FU"/>
    <property type="match status" value="2"/>
</dbReference>
<dbReference type="CDD" id="cd00054">
    <property type="entry name" value="EGF_CA"/>
    <property type="match status" value="2"/>
</dbReference>
<evidence type="ECO:0000313" key="15">
    <source>
        <dbReference type="Proteomes" id="UP001651158"/>
    </source>
</evidence>
<keyword evidence="8" id="KW-0677">Repeat</keyword>
<dbReference type="InterPro" id="IPR040637">
    <property type="entry name" value="Ribosomal_uL10-like_insert"/>
</dbReference>
<dbReference type="EMBL" id="JAKROA010000004">
    <property type="protein sequence ID" value="KAL5107532.1"/>
    <property type="molecule type" value="Genomic_DNA"/>
</dbReference>
<evidence type="ECO:0000256" key="9">
    <source>
        <dbReference type="ARBA" id="ARBA00023157"/>
    </source>
</evidence>
<dbReference type="Gene3D" id="2.10.220.10">
    <property type="entry name" value="Hormone Receptor, Insulin-like Growth Factor Receptor 1, Chain A, domain 2"/>
    <property type="match status" value="1"/>
</dbReference>
<keyword evidence="10" id="KW-0539">Nucleus</keyword>
<dbReference type="InterPro" id="IPR001881">
    <property type="entry name" value="EGF-like_Ca-bd_dom"/>
</dbReference>
<evidence type="ECO:0000256" key="7">
    <source>
        <dbReference type="ARBA" id="ARBA00022536"/>
    </source>
</evidence>
<dbReference type="SUPFAM" id="SSF160369">
    <property type="entry name" value="Ribosomal protein L10-like"/>
    <property type="match status" value="1"/>
</dbReference>
<evidence type="ECO:0000256" key="3">
    <source>
        <dbReference type="ARBA" id="ARBA00004604"/>
    </source>
</evidence>
<evidence type="ECO:0000259" key="13">
    <source>
        <dbReference type="PROSITE" id="PS50026"/>
    </source>
</evidence>
<keyword evidence="15" id="KW-1185">Reference proteome</keyword>
<keyword evidence="7 11" id="KW-0245">EGF-like domain</keyword>
<accession>A0ABR4QD14</accession>
<dbReference type="InterPro" id="IPR018097">
    <property type="entry name" value="EGF_Ca-bd_CS"/>
</dbReference>
<feature type="domain" description="EGF-like" evidence="13">
    <location>
        <begin position="285"/>
        <end position="323"/>
    </location>
</feature>
<dbReference type="InterPro" id="IPR043164">
    <property type="entry name" value="Ribosomal_uL10-like_insert_sf"/>
</dbReference>
<keyword evidence="9" id="KW-1015">Disulfide bond</keyword>
<dbReference type="InterPro" id="IPR043141">
    <property type="entry name" value="Ribosomal_uL10-like_sf"/>
</dbReference>
<evidence type="ECO:0000256" key="4">
    <source>
        <dbReference type="ARBA" id="ARBA00005897"/>
    </source>
</evidence>
<dbReference type="SMART" id="SM00179">
    <property type="entry name" value="EGF_CA"/>
    <property type="match status" value="2"/>
</dbReference>
<dbReference type="Pfam" id="PF17777">
    <property type="entry name" value="RL10P_insert"/>
    <property type="match status" value="1"/>
</dbReference>
<dbReference type="PROSITE" id="PS00010">
    <property type="entry name" value="ASX_HYDROXYL"/>
    <property type="match status" value="1"/>
</dbReference>
<dbReference type="Gene3D" id="3.30.70.1730">
    <property type="match status" value="1"/>
</dbReference>
<evidence type="ECO:0000256" key="8">
    <source>
        <dbReference type="ARBA" id="ARBA00022737"/>
    </source>
</evidence>
<name>A0ABR4QD14_9CEST</name>
<dbReference type="Pfam" id="PF07645">
    <property type="entry name" value="EGF_CA"/>
    <property type="match status" value="2"/>
</dbReference>
<dbReference type="CDD" id="cd00055">
    <property type="entry name" value="EGF_Lam"/>
    <property type="match status" value="1"/>
</dbReference>
<dbReference type="Proteomes" id="UP001651158">
    <property type="component" value="Unassembled WGS sequence"/>
</dbReference>
<dbReference type="InterPro" id="IPR033867">
    <property type="entry name" value="Mrt4"/>
</dbReference>
<dbReference type="PROSITE" id="PS50026">
    <property type="entry name" value="EGF_3"/>
    <property type="match status" value="1"/>
</dbReference>
<comment type="function">
    <text evidence="1">Component of the ribosome assembly machinery. Nuclear paralog of the ribosomal protein P0, it binds pre-60S subunits at an early stage of assembly in the nucleolus, and is replaced by P0 in cytoplasmic pre-60S subunits and mature 80S ribosomes.</text>
</comment>
<comment type="caution">
    <text evidence="11">Lacks conserved residue(s) required for the propagation of feature annotation.</text>
</comment>
<comment type="similarity">
    <text evidence="5">Belongs to the universal ribosomal protein uL10 family.</text>
</comment>
<dbReference type="Gene3D" id="2.10.25.10">
    <property type="entry name" value="Laminin"/>
    <property type="match status" value="1"/>
</dbReference>
<protein>
    <recommendedName>
        <fullName evidence="13">EGF-like domain-containing protein</fullName>
    </recommendedName>
</protein>
<dbReference type="InterPro" id="IPR009030">
    <property type="entry name" value="Growth_fac_rcpt_cys_sf"/>
</dbReference>
<organism evidence="14 15">
    <name type="scientific">Taenia crassiceps</name>
    <dbReference type="NCBI Taxonomy" id="6207"/>
    <lineage>
        <taxon>Eukaryota</taxon>
        <taxon>Metazoa</taxon>
        <taxon>Spiralia</taxon>
        <taxon>Lophotrochozoa</taxon>
        <taxon>Platyhelminthes</taxon>
        <taxon>Cestoda</taxon>
        <taxon>Eucestoda</taxon>
        <taxon>Cyclophyllidea</taxon>
        <taxon>Taeniidae</taxon>
        <taxon>Taenia</taxon>
    </lineage>
</organism>
<keyword evidence="6" id="KW-0963">Cytoplasm</keyword>
<feature type="signal peptide" evidence="12">
    <location>
        <begin position="1"/>
        <end position="17"/>
    </location>
</feature>
<dbReference type="InterPro" id="IPR001790">
    <property type="entry name" value="Ribosomal_uL10"/>
</dbReference>
<evidence type="ECO:0000256" key="10">
    <source>
        <dbReference type="ARBA" id="ARBA00023242"/>
    </source>
</evidence>
<comment type="similarity">
    <text evidence="4">Belongs to the CRELD family.</text>
</comment>
<dbReference type="InterPro" id="IPR051742">
    <property type="entry name" value="Ribosome_Assembly_uL10"/>
</dbReference>
<gene>
    <name evidence="14" type="ORF">TcWFU_003238</name>
</gene>
<dbReference type="SMART" id="SM00181">
    <property type="entry name" value="EGF"/>
    <property type="match status" value="4"/>
</dbReference>
<keyword evidence="12" id="KW-0732">Signal</keyword>
<dbReference type="PANTHER" id="PTHR45841">
    <property type="entry name" value="MRNA TURNOVER PROTEIN 4 MRTO4"/>
    <property type="match status" value="1"/>
</dbReference>
<dbReference type="InterPro" id="IPR002049">
    <property type="entry name" value="LE_dom"/>
</dbReference>
<evidence type="ECO:0000256" key="11">
    <source>
        <dbReference type="PROSITE-ProRule" id="PRU00076"/>
    </source>
</evidence>
<dbReference type="InterPro" id="IPR000742">
    <property type="entry name" value="EGF"/>
</dbReference>
<dbReference type="PROSITE" id="PS00022">
    <property type="entry name" value="EGF_1"/>
    <property type="match status" value="1"/>
</dbReference>
<evidence type="ECO:0000256" key="6">
    <source>
        <dbReference type="ARBA" id="ARBA00022490"/>
    </source>
</evidence>
<proteinExistence type="inferred from homology"/>
<evidence type="ECO:0000256" key="2">
    <source>
        <dbReference type="ARBA" id="ARBA00004496"/>
    </source>
</evidence>
<dbReference type="Gene3D" id="3.90.105.20">
    <property type="match status" value="1"/>
</dbReference>
<dbReference type="InterPro" id="IPR000152">
    <property type="entry name" value="EGF-type_Asp/Asn_hydroxyl_site"/>
</dbReference>
<dbReference type="CDD" id="cd05796">
    <property type="entry name" value="Ribosomal_P0_like"/>
    <property type="match status" value="1"/>
</dbReference>
<dbReference type="InterPro" id="IPR006212">
    <property type="entry name" value="Furin_repeat"/>
</dbReference>
<dbReference type="PANTHER" id="PTHR45841:SF1">
    <property type="entry name" value="MRNA TURNOVER PROTEIN 4 HOMOLOG"/>
    <property type="match status" value="1"/>
</dbReference>
<evidence type="ECO:0000256" key="5">
    <source>
        <dbReference type="ARBA" id="ARBA00008889"/>
    </source>
</evidence>
<dbReference type="Pfam" id="PF00466">
    <property type="entry name" value="Ribosomal_L10"/>
    <property type="match status" value="1"/>
</dbReference>